<evidence type="ECO:0008006" key="3">
    <source>
        <dbReference type="Google" id="ProtNLM"/>
    </source>
</evidence>
<name>A0AAD6XF07_9AGAR</name>
<dbReference type="SUPFAM" id="SSF52047">
    <property type="entry name" value="RNI-like"/>
    <property type="match status" value="1"/>
</dbReference>
<dbReference type="EMBL" id="JARJCM010000001">
    <property type="protein sequence ID" value="KAJ7047587.1"/>
    <property type="molecule type" value="Genomic_DNA"/>
</dbReference>
<protein>
    <recommendedName>
        <fullName evidence="3">F-box domain-containing protein</fullName>
    </recommendedName>
</protein>
<sequence>MPPSLLPVEILESVFRFLSQPALAVVARSGPAVYPVALRVLYRDLSVSNSPHDAPPSVVRTLAKRPDIARHVRCFALALDQSESLFHSFLATALSAMPALVSLDIFTDAASWVLPDTLVYTQLQHFACSFPFDSRVAAFLNNAPALESVQVESTSLESPLVAASLPRLAEFTGCSSAAAVVVPGRPVESIHINSGELTEDLVPALAKSTAMVTVLSITTSSSPMPLLQTLGQHLPHIMYLRITSTCNLPAPPTTIFYQQVAEALAFFPNLQSFELSGMYWPSSKQPHNPQRVWQSQPFTTESAPQDEVVDLYSNTADFFFS</sequence>
<gene>
    <name evidence="1" type="ORF">C8F04DRAFT_13783</name>
</gene>
<proteinExistence type="predicted"/>
<organism evidence="1 2">
    <name type="scientific">Mycena alexandri</name>
    <dbReference type="NCBI Taxonomy" id="1745969"/>
    <lineage>
        <taxon>Eukaryota</taxon>
        <taxon>Fungi</taxon>
        <taxon>Dikarya</taxon>
        <taxon>Basidiomycota</taxon>
        <taxon>Agaricomycotina</taxon>
        <taxon>Agaricomycetes</taxon>
        <taxon>Agaricomycetidae</taxon>
        <taxon>Agaricales</taxon>
        <taxon>Marasmiineae</taxon>
        <taxon>Mycenaceae</taxon>
        <taxon>Mycena</taxon>
    </lineage>
</organism>
<evidence type="ECO:0000313" key="2">
    <source>
        <dbReference type="Proteomes" id="UP001218188"/>
    </source>
</evidence>
<reference evidence="1" key="1">
    <citation type="submission" date="2023-03" db="EMBL/GenBank/DDBJ databases">
        <title>Massive genome expansion in bonnet fungi (Mycena s.s.) driven by repeated elements and novel gene families across ecological guilds.</title>
        <authorList>
            <consortium name="Lawrence Berkeley National Laboratory"/>
            <person name="Harder C.B."/>
            <person name="Miyauchi S."/>
            <person name="Viragh M."/>
            <person name="Kuo A."/>
            <person name="Thoen E."/>
            <person name="Andreopoulos B."/>
            <person name="Lu D."/>
            <person name="Skrede I."/>
            <person name="Drula E."/>
            <person name="Henrissat B."/>
            <person name="Morin E."/>
            <person name="Kohler A."/>
            <person name="Barry K."/>
            <person name="LaButti K."/>
            <person name="Morin E."/>
            <person name="Salamov A."/>
            <person name="Lipzen A."/>
            <person name="Mereny Z."/>
            <person name="Hegedus B."/>
            <person name="Baldrian P."/>
            <person name="Stursova M."/>
            <person name="Weitz H."/>
            <person name="Taylor A."/>
            <person name="Grigoriev I.V."/>
            <person name="Nagy L.G."/>
            <person name="Martin F."/>
            <person name="Kauserud H."/>
        </authorList>
    </citation>
    <scope>NUCLEOTIDE SEQUENCE</scope>
    <source>
        <strain evidence="1">CBHHK200</strain>
    </source>
</reference>
<accession>A0AAD6XF07</accession>
<evidence type="ECO:0000313" key="1">
    <source>
        <dbReference type="EMBL" id="KAJ7047587.1"/>
    </source>
</evidence>
<dbReference type="AlphaFoldDB" id="A0AAD6XF07"/>
<dbReference type="Gene3D" id="3.80.10.10">
    <property type="entry name" value="Ribonuclease Inhibitor"/>
    <property type="match status" value="1"/>
</dbReference>
<keyword evidence="2" id="KW-1185">Reference proteome</keyword>
<dbReference type="Proteomes" id="UP001218188">
    <property type="component" value="Unassembled WGS sequence"/>
</dbReference>
<comment type="caution">
    <text evidence="1">The sequence shown here is derived from an EMBL/GenBank/DDBJ whole genome shotgun (WGS) entry which is preliminary data.</text>
</comment>
<dbReference type="InterPro" id="IPR032675">
    <property type="entry name" value="LRR_dom_sf"/>
</dbReference>